<proteinExistence type="predicted"/>
<gene>
    <name evidence="1" type="ORF">CUJ89_33745</name>
</gene>
<sequence length="66" mass="7051">MPARLNKLARVHGAGTLRRIPAGAAHVPQGVRPRGSNSTDTILYIHTVFHGRSEGPETPMVIPVST</sequence>
<evidence type="ECO:0000313" key="2">
    <source>
        <dbReference type="Proteomes" id="UP000253104"/>
    </source>
</evidence>
<protein>
    <submittedName>
        <fullName evidence="1">Uncharacterized protein</fullName>
    </submittedName>
</protein>
<reference evidence="1 2" key="1">
    <citation type="journal article" date="2018" name="ISME J.">
        <title>Involvement of Burkholderiaceae and sulfurous volatiles in disease-suppressive soils.</title>
        <authorList>
            <person name="Carrion V.J."/>
            <person name="Cordovez V."/>
            <person name="Tyc O."/>
            <person name="Etalo D.W."/>
            <person name="de Bruijn I."/>
            <person name="de Jager V.C."/>
            <person name="Medema M.H."/>
            <person name="Eberl L."/>
            <person name="Raaijmakers J.M."/>
        </authorList>
    </citation>
    <scope>NUCLEOTIDE SEQUENCE [LARGE SCALE GENOMIC DNA]</scope>
    <source>
        <strain evidence="2">mHSR5</strain>
    </source>
</reference>
<dbReference type="EMBL" id="CP024904">
    <property type="protein sequence ID" value="AXF25438.1"/>
    <property type="molecule type" value="Genomic_DNA"/>
</dbReference>
<accession>A0A2Z5N8Y5</accession>
<organism evidence="1 2">
    <name type="scientific">Burkholderia pyrrocinia</name>
    <name type="common">Pseudomonas pyrrocinia</name>
    <dbReference type="NCBI Taxonomy" id="60550"/>
    <lineage>
        <taxon>Bacteria</taxon>
        <taxon>Pseudomonadati</taxon>
        <taxon>Pseudomonadota</taxon>
        <taxon>Betaproteobacteria</taxon>
        <taxon>Burkholderiales</taxon>
        <taxon>Burkholderiaceae</taxon>
        <taxon>Burkholderia</taxon>
        <taxon>Burkholderia cepacia complex</taxon>
    </lineage>
</organism>
<dbReference type="Proteomes" id="UP000253104">
    <property type="component" value="Chromosome mHSR5_C"/>
</dbReference>
<name>A0A2Z5N8Y5_BURPY</name>
<dbReference type="AlphaFoldDB" id="A0A2Z5N8Y5"/>
<evidence type="ECO:0000313" key="1">
    <source>
        <dbReference type="EMBL" id="AXF25438.1"/>
    </source>
</evidence>